<reference evidence="2" key="1">
    <citation type="journal article" date="2019" name="Int. J. Syst. Evol. Microbiol.">
        <title>The Global Catalogue of Microorganisms (GCM) 10K type strain sequencing project: providing services to taxonomists for standard genome sequencing and annotation.</title>
        <authorList>
            <consortium name="The Broad Institute Genomics Platform"/>
            <consortium name="The Broad Institute Genome Sequencing Center for Infectious Disease"/>
            <person name="Wu L."/>
            <person name="Ma J."/>
        </authorList>
    </citation>
    <scope>NUCLEOTIDE SEQUENCE [LARGE SCALE GENOMIC DNA]</scope>
    <source>
        <strain evidence="2">CGMCC 4.7283</strain>
    </source>
</reference>
<sequence>MDRDNKQHERFKEAARELEADDDEARFAAALKKIAKAGKKPEEKKDS</sequence>
<name>A0ABV9KNX7_9RHOB</name>
<dbReference type="EMBL" id="JBHSGI010000033">
    <property type="protein sequence ID" value="MFC4671519.1"/>
    <property type="molecule type" value="Genomic_DNA"/>
</dbReference>
<evidence type="ECO:0000313" key="2">
    <source>
        <dbReference type="Proteomes" id="UP001595973"/>
    </source>
</evidence>
<dbReference type="RefSeq" id="WP_380722129.1">
    <property type="nucleotide sequence ID" value="NZ_JBHSGI010000033.1"/>
</dbReference>
<dbReference type="Proteomes" id="UP001595973">
    <property type="component" value="Unassembled WGS sequence"/>
</dbReference>
<gene>
    <name evidence="1" type="ORF">ACFO5X_23400</name>
</gene>
<evidence type="ECO:0000313" key="1">
    <source>
        <dbReference type="EMBL" id="MFC4671519.1"/>
    </source>
</evidence>
<proteinExistence type="predicted"/>
<organism evidence="1 2">
    <name type="scientific">Seohaeicola nanhaiensis</name>
    <dbReference type="NCBI Taxonomy" id="1387282"/>
    <lineage>
        <taxon>Bacteria</taxon>
        <taxon>Pseudomonadati</taxon>
        <taxon>Pseudomonadota</taxon>
        <taxon>Alphaproteobacteria</taxon>
        <taxon>Rhodobacterales</taxon>
        <taxon>Roseobacteraceae</taxon>
        <taxon>Seohaeicola</taxon>
    </lineage>
</organism>
<protein>
    <submittedName>
        <fullName evidence="1">Uncharacterized protein</fullName>
    </submittedName>
</protein>
<accession>A0ABV9KNX7</accession>
<keyword evidence="2" id="KW-1185">Reference proteome</keyword>
<comment type="caution">
    <text evidence="1">The sequence shown here is derived from an EMBL/GenBank/DDBJ whole genome shotgun (WGS) entry which is preliminary data.</text>
</comment>